<dbReference type="AlphaFoldDB" id="A0A9J5W8Z6"/>
<dbReference type="Pfam" id="PF01388">
    <property type="entry name" value="ARID"/>
    <property type="match status" value="2"/>
</dbReference>
<proteinExistence type="predicted"/>
<evidence type="ECO:0000256" key="2">
    <source>
        <dbReference type="ARBA" id="ARBA00023125"/>
    </source>
</evidence>
<dbReference type="EMBL" id="JACXVP010000012">
    <property type="protein sequence ID" value="KAG5571791.1"/>
    <property type="molecule type" value="Genomic_DNA"/>
</dbReference>
<dbReference type="InterPro" id="IPR036431">
    <property type="entry name" value="ARID_dom_sf"/>
</dbReference>
<dbReference type="GO" id="GO:0003677">
    <property type="term" value="F:DNA binding"/>
    <property type="evidence" value="ECO:0007669"/>
    <property type="project" value="UniProtKB-KW"/>
</dbReference>
<dbReference type="PROSITE" id="PS51011">
    <property type="entry name" value="ARID"/>
    <property type="match status" value="2"/>
</dbReference>
<evidence type="ECO:0000256" key="5">
    <source>
        <dbReference type="SAM" id="MobiDB-lite"/>
    </source>
</evidence>
<name>A0A9J5W8Z6_SOLCO</name>
<organism evidence="7 8">
    <name type="scientific">Solanum commersonii</name>
    <name type="common">Commerson's wild potato</name>
    <name type="synonym">Commerson's nightshade</name>
    <dbReference type="NCBI Taxonomy" id="4109"/>
    <lineage>
        <taxon>Eukaryota</taxon>
        <taxon>Viridiplantae</taxon>
        <taxon>Streptophyta</taxon>
        <taxon>Embryophyta</taxon>
        <taxon>Tracheophyta</taxon>
        <taxon>Spermatophyta</taxon>
        <taxon>Magnoliopsida</taxon>
        <taxon>eudicotyledons</taxon>
        <taxon>Gunneridae</taxon>
        <taxon>Pentapetalae</taxon>
        <taxon>asterids</taxon>
        <taxon>lamiids</taxon>
        <taxon>Solanales</taxon>
        <taxon>Solanaceae</taxon>
        <taxon>Solanoideae</taxon>
        <taxon>Solaneae</taxon>
        <taxon>Solanum</taxon>
    </lineage>
</organism>
<gene>
    <name evidence="7" type="ORF">H5410_061557</name>
</gene>
<dbReference type="Gene3D" id="1.10.150.60">
    <property type="entry name" value="ARID DNA-binding domain"/>
    <property type="match status" value="2"/>
</dbReference>
<keyword evidence="1" id="KW-0805">Transcription regulation</keyword>
<sequence length="443" mass="49272">MDKDDVEMVDAESYVPASDILVSNESPVKCENSVISGKRNVEDKIDDQSYLKGEDSKNARSELEDHLNSESKPEAHDNVVLEKKLPTIDAGIDDMISGYTKVIDDEVQNIEKMIYEVNQNGNDLMVDRQEDSQMKKIPTNVTTDSSIGKMPEPASPMFPSTVNVGQHSGEASKNICTMMVDREDDEGSPEDQSTFIGKLGTFYREKVMKFKLPKFYGHPLNCLKKVLWTSVIKLGGYDRVTGLKLWQQVGESFNPPKDVDAEENVPASDVLLSNESPPEAHDNVVLEEKMPTIDAGTDDMNGNDLMVATQDDPQMKTNATTFTTDGDARSDEFPKVKIVDIDSSIGKMPEPASLMFLINPSTTIAGQHSGESSKNQADGEDDEGSPEDKATFIGKLGTFYQEKAMEFKQPRFYGHQLNCLKLWRSVIRLGGYDWVSLLFYTCI</sequence>
<dbReference type="PANTHER" id="PTHR15348">
    <property type="entry name" value="AT-RICH INTERACTIVE DOMAIN-CONTAINING PROTEIN ARID DOMAIN- CONTAINING PROTEIN DEAD RINGER PROTEIN B-CELL REGULATOR OF IGH TRANSCRIPTION BRIGHT"/>
    <property type="match status" value="1"/>
</dbReference>
<dbReference type="InterPro" id="IPR045147">
    <property type="entry name" value="ARI3A/B/C"/>
</dbReference>
<dbReference type="SMART" id="SM00501">
    <property type="entry name" value="BRIGHT"/>
    <property type="match status" value="1"/>
</dbReference>
<comment type="caution">
    <text evidence="7">The sequence shown here is derived from an EMBL/GenBank/DDBJ whole genome shotgun (WGS) entry which is preliminary data.</text>
</comment>
<evidence type="ECO:0000256" key="3">
    <source>
        <dbReference type="ARBA" id="ARBA00023163"/>
    </source>
</evidence>
<feature type="region of interest" description="Disordered" evidence="5">
    <location>
        <begin position="46"/>
        <end position="77"/>
    </location>
</feature>
<accession>A0A9J5W8Z6</accession>
<keyword evidence="8" id="KW-1185">Reference proteome</keyword>
<evidence type="ECO:0000259" key="6">
    <source>
        <dbReference type="PROSITE" id="PS51011"/>
    </source>
</evidence>
<reference evidence="7 8" key="1">
    <citation type="submission" date="2020-09" db="EMBL/GenBank/DDBJ databases">
        <title>De no assembly of potato wild relative species, Solanum commersonii.</title>
        <authorList>
            <person name="Cho K."/>
        </authorList>
    </citation>
    <scope>NUCLEOTIDE SEQUENCE [LARGE SCALE GENOMIC DNA]</scope>
    <source>
        <strain evidence="7">LZ3.2</strain>
        <tissue evidence="7">Leaf</tissue>
    </source>
</reference>
<dbReference type="GO" id="GO:0005634">
    <property type="term" value="C:nucleus"/>
    <property type="evidence" value="ECO:0007669"/>
    <property type="project" value="TreeGrafter"/>
</dbReference>
<evidence type="ECO:0000313" key="8">
    <source>
        <dbReference type="Proteomes" id="UP000824120"/>
    </source>
</evidence>
<dbReference type="InterPro" id="IPR001606">
    <property type="entry name" value="ARID_dom"/>
</dbReference>
<dbReference type="CDD" id="cd16100">
    <property type="entry name" value="ARID"/>
    <property type="match status" value="2"/>
</dbReference>
<keyword evidence="4" id="KW-0539">Nucleus</keyword>
<keyword evidence="2" id="KW-0238">DNA-binding</keyword>
<feature type="domain" description="ARID" evidence="6">
    <location>
        <begin position="189"/>
        <end position="279"/>
    </location>
</feature>
<dbReference type="Proteomes" id="UP000824120">
    <property type="component" value="Chromosome 12"/>
</dbReference>
<feature type="compositionally biased region" description="Polar residues" evidence="5">
    <location>
        <begin position="364"/>
        <end position="376"/>
    </location>
</feature>
<dbReference type="OrthoDB" id="338531at2759"/>
<feature type="region of interest" description="Disordered" evidence="5">
    <location>
        <begin position="364"/>
        <end position="388"/>
    </location>
</feature>
<dbReference type="SUPFAM" id="SSF46774">
    <property type="entry name" value="ARID-like"/>
    <property type="match status" value="2"/>
</dbReference>
<dbReference type="GO" id="GO:0006357">
    <property type="term" value="P:regulation of transcription by RNA polymerase II"/>
    <property type="evidence" value="ECO:0007669"/>
    <property type="project" value="InterPro"/>
</dbReference>
<feature type="domain" description="ARID" evidence="6">
    <location>
        <begin position="386"/>
        <end position="443"/>
    </location>
</feature>
<evidence type="ECO:0000256" key="4">
    <source>
        <dbReference type="ARBA" id="ARBA00023242"/>
    </source>
</evidence>
<protein>
    <recommendedName>
        <fullName evidence="6">ARID domain-containing protein</fullName>
    </recommendedName>
</protein>
<dbReference type="PANTHER" id="PTHR15348:SF17">
    <property type="entry name" value="AT-RICH INTERACTIVE DOMAIN-CONTAINING PROTEIN 5"/>
    <property type="match status" value="1"/>
</dbReference>
<evidence type="ECO:0000313" key="7">
    <source>
        <dbReference type="EMBL" id="KAG5571791.1"/>
    </source>
</evidence>
<keyword evidence="3" id="KW-0804">Transcription</keyword>
<dbReference type="SMART" id="SM01014">
    <property type="entry name" value="ARID"/>
    <property type="match status" value="1"/>
</dbReference>
<evidence type="ECO:0000256" key="1">
    <source>
        <dbReference type="ARBA" id="ARBA00023015"/>
    </source>
</evidence>